<dbReference type="AlphaFoldDB" id="A0A5N6KAC3"/>
<accession>A0A5N6KAC3</accession>
<keyword evidence="2" id="KW-1185">Reference proteome</keyword>
<name>A0A5N6KAC3_MONLA</name>
<sequence length="257" mass="29183">MSKDTFKAVFWDDASSERSATQSIAAIYAKVRESGDFCGNDEEKLEFVRAAVRMWDFRWLVVFDNYDTPDKFSLEDDDAAIELLGLPEKEALQLLYHQSGTKEIREKTEEVGIQVVKRLGYHALAIIQAGTYIKSLRLEFSAFESHFSSQRLGAILKYKTPMNKYTKSLNGSEREAALNVFATWGLSFSELKAQKNSAALEDFMRPFAFFDSADISEEPFLITQATRLILDDINPISEESEPGKYNDKELMVFKTSG</sequence>
<gene>
    <name evidence="1" type="ORF">EYC80_000343</name>
</gene>
<dbReference type="EMBL" id="VIGI01000005">
    <property type="protein sequence ID" value="KAB8300113.1"/>
    <property type="molecule type" value="Genomic_DNA"/>
</dbReference>
<dbReference type="Proteomes" id="UP000326757">
    <property type="component" value="Unassembled WGS sequence"/>
</dbReference>
<evidence type="ECO:0000313" key="2">
    <source>
        <dbReference type="Proteomes" id="UP000326757"/>
    </source>
</evidence>
<organism evidence="1 2">
    <name type="scientific">Monilinia laxa</name>
    <name type="common">Brown rot fungus</name>
    <name type="synonym">Sclerotinia laxa</name>
    <dbReference type="NCBI Taxonomy" id="61186"/>
    <lineage>
        <taxon>Eukaryota</taxon>
        <taxon>Fungi</taxon>
        <taxon>Dikarya</taxon>
        <taxon>Ascomycota</taxon>
        <taxon>Pezizomycotina</taxon>
        <taxon>Leotiomycetes</taxon>
        <taxon>Helotiales</taxon>
        <taxon>Sclerotiniaceae</taxon>
        <taxon>Monilinia</taxon>
    </lineage>
</organism>
<dbReference type="Gene3D" id="3.40.50.300">
    <property type="entry name" value="P-loop containing nucleotide triphosphate hydrolases"/>
    <property type="match status" value="1"/>
</dbReference>
<dbReference type="OrthoDB" id="626167at2759"/>
<dbReference type="SUPFAM" id="SSF52540">
    <property type="entry name" value="P-loop containing nucleoside triphosphate hydrolases"/>
    <property type="match status" value="1"/>
</dbReference>
<proteinExistence type="predicted"/>
<reference evidence="1 2" key="1">
    <citation type="submission" date="2019-06" db="EMBL/GenBank/DDBJ databases">
        <title>Genome Sequence of the Brown Rot Fungal Pathogen Monilinia laxa.</title>
        <authorList>
            <person name="De Miccolis Angelini R.M."/>
            <person name="Landi L."/>
            <person name="Abate D."/>
            <person name="Pollastro S."/>
            <person name="Romanazzi G."/>
            <person name="Faretra F."/>
        </authorList>
    </citation>
    <scope>NUCLEOTIDE SEQUENCE [LARGE SCALE GENOMIC DNA]</scope>
    <source>
        <strain evidence="1 2">Mlax316</strain>
    </source>
</reference>
<comment type="caution">
    <text evidence="1">The sequence shown here is derived from an EMBL/GenBank/DDBJ whole genome shotgun (WGS) entry which is preliminary data.</text>
</comment>
<evidence type="ECO:0000313" key="1">
    <source>
        <dbReference type="EMBL" id="KAB8300113.1"/>
    </source>
</evidence>
<dbReference type="InterPro" id="IPR027417">
    <property type="entry name" value="P-loop_NTPase"/>
</dbReference>
<protein>
    <submittedName>
        <fullName evidence="1">Uncharacterized protein</fullName>
    </submittedName>
</protein>